<dbReference type="SMART" id="SM01117">
    <property type="entry name" value="Cyt-b5"/>
    <property type="match status" value="1"/>
</dbReference>
<dbReference type="PRINTS" id="PR00363">
    <property type="entry name" value="CYTOCHROMEB5"/>
</dbReference>
<dbReference type="Pfam" id="PF00173">
    <property type="entry name" value="Cyt-b5"/>
    <property type="match status" value="1"/>
</dbReference>
<feature type="region of interest" description="Disordered" evidence="6">
    <location>
        <begin position="77"/>
        <end position="98"/>
    </location>
</feature>
<proteinExistence type="inferred from homology"/>
<dbReference type="InterPro" id="IPR018506">
    <property type="entry name" value="Cyt_B5_heme-BS"/>
</dbReference>
<dbReference type="RefSeq" id="XP_046602692.1">
    <property type="nucleotide sequence ID" value="XM_046746736.1"/>
</dbReference>
<dbReference type="PROSITE" id="PS00191">
    <property type="entry name" value="CYTOCHROME_B5_1"/>
    <property type="match status" value="1"/>
</dbReference>
<dbReference type="SUPFAM" id="SSF55856">
    <property type="entry name" value="Cytochrome b5-like heme/steroid binding domain"/>
    <property type="match status" value="1"/>
</dbReference>
<evidence type="ECO:0000256" key="1">
    <source>
        <dbReference type="ARBA" id="ARBA00022617"/>
    </source>
</evidence>
<keyword evidence="8" id="KW-1185">Reference proteome</keyword>
<dbReference type="PANTHER" id="PTHR19359">
    <property type="entry name" value="CYTOCHROME B5"/>
    <property type="match status" value="1"/>
</dbReference>
<keyword evidence="5" id="KW-1133">Transmembrane helix</keyword>
<evidence type="ECO:0000313" key="8">
    <source>
        <dbReference type="Proteomes" id="UP000829291"/>
    </source>
</evidence>
<keyword evidence="5" id="KW-0812">Transmembrane</keyword>
<dbReference type="InterPro" id="IPR050668">
    <property type="entry name" value="Cytochrome_b5"/>
</dbReference>
<evidence type="ECO:0000256" key="3">
    <source>
        <dbReference type="ARBA" id="ARBA00023004"/>
    </source>
</evidence>
<gene>
    <name evidence="9" type="primary">LOC107224384</name>
</gene>
<dbReference type="Gene3D" id="3.10.120.10">
    <property type="entry name" value="Cytochrome b5-like heme/steroid binding domain"/>
    <property type="match status" value="1"/>
</dbReference>
<evidence type="ECO:0000313" key="9">
    <source>
        <dbReference type="RefSeq" id="XP_046602692.1"/>
    </source>
</evidence>
<evidence type="ECO:0000256" key="6">
    <source>
        <dbReference type="SAM" id="MobiDB-lite"/>
    </source>
</evidence>
<evidence type="ECO:0000256" key="2">
    <source>
        <dbReference type="ARBA" id="ARBA00022723"/>
    </source>
</evidence>
<evidence type="ECO:0000256" key="4">
    <source>
        <dbReference type="ARBA" id="ARBA00038168"/>
    </source>
</evidence>
<organism evidence="8 9">
    <name type="scientific">Neodiprion lecontei</name>
    <name type="common">Redheaded pine sawfly</name>
    <dbReference type="NCBI Taxonomy" id="441921"/>
    <lineage>
        <taxon>Eukaryota</taxon>
        <taxon>Metazoa</taxon>
        <taxon>Ecdysozoa</taxon>
        <taxon>Arthropoda</taxon>
        <taxon>Hexapoda</taxon>
        <taxon>Insecta</taxon>
        <taxon>Pterygota</taxon>
        <taxon>Neoptera</taxon>
        <taxon>Endopterygota</taxon>
        <taxon>Hymenoptera</taxon>
        <taxon>Tenthredinoidea</taxon>
        <taxon>Diprionidae</taxon>
        <taxon>Diprioninae</taxon>
        <taxon>Neodiprion</taxon>
    </lineage>
</organism>
<dbReference type="Proteomes" id="UP000829291">
    <property type="component" value="Chromosome 1"/>
</dbReference>
<evidence type="ECO:0000259" key="7">
    <source>
        <dbReference type="PROSITE" id="PS50255"/>
    </source>
</evidence>
<keyword evidence="2 5" id="KW-0479">Metal-binding</keyword>
<evidence type="ECO:0000256" key="5">
    <source>
        <dbReference type="RuleBase" id="RU362121"/>
    </source>
</evidence>
<feature type="domain" description="Cytochrome b5 heme-binding" evidence="7">
    <location>
        <begin position="2"/>
        <end position="78"/>
    </location>
</feature>
<comment type="similarity">
    <text evidence="4 5">Belongs to the cytochrome b5 family.</text>
</comment>
<reference evidence="9" key="1">
    <citation type="submission" date="2025-08" db="UniProtKB">
        <authorList>
            <consortium name="RefSeq"/>
        </authorList>
    </citation>
    <scope>IDENTIFICATION</scope>
    <source>
        <tissue evidence="9">Thorax and Abdomen</tissue>
    </source>
</reference>
<keyword evidence="1 5" id="KW-0349">Heme</keyword>
<sequence>MPIHYTAEDVAKHNHEKDLWIIIHNGIYDVTNFLKEHPGGEEVLRNLAGADGTECFEAIGHSPEAVQLREMYKIGDLGDSESDKPERGSTEKAAVTAAKANITDEEPWDYVEHKEESSPWILVFIGLAVLVYAIIFYYVF</sequence>
<dbReference type="InterPro" id="IPR001199">
    <property type="entry name" value="Cyt_B5-like_heme/steroid-bd"/>
</dbReference>
<dbReference type="InterPro" id="IPR036400">
    <property type="entry name" value="Cyt_B5-like_heme/steroid_sf"/>
</dbReference>
<keyword evidence="3 5" id="KW-0408">Iron</keyword>
<feature type="compositionally biased region" description="Basic and acidic residues" evidence="6">
    <location>
        <begin position="81"/>
        <end position="90"/>
    </location>
</feature>
<dbReference type="PROSITE" id="PS50255">
    <property type="entry name" value="CYTOCHROME_B5_2"/>
    <property type="match status" value="1"/>
</dbReference>
<dbReference type="GeneID" id="107224384"/>
<name>A0ABM3GQZ3_NEOLC</name>
<feature type="transmembrane region" description="Helical" evidence="5">
    <location>
        <begin position="120"/>
        <end position="139"/>
    </location>
</feature>
<accession>A0ABM3GQZ3</accession>
<protein>
    <submittedName>
        <fullName evidence="9">Cytochrome b5</fullName>
    </submittedName>
</protein>
<keyword evidence="5" id="KW-0472">Membrane</keyword>